<feature type="compositionally biased region" description="Polar residues" evidence="2">
    <location>
        <begin position="125"/>
        <end position="136"/>
    </location>
</feature>
<keyword evidence="3" id="KW-0812">Transmembrane</keyword>
<keyword evidence="5" id="KW-1185">Reference proteome</keyword>
<sequence>MSAWMVRLLPIIAAIFFLFYLGWMLRSRRLKQTYLYIWFIIGIGLLVIAIWPRLLFWASDLLGFQRASNMILVAASFILLIISIQLSTAVSGLQEDRRRLVEEIAILDARVLALEQTRAGEGQPQPGTASDASENPSPQPTA</sequence>
<feature type="transmembrane region" description="Helical" evidence="3">
    <location>
        <begin position="70"/>
        <end position="90"/>
    </location>
</feature>
<evidence type="ECO:0008006" key="6">
    <source>
        <dbReference type="Google" id="ProtNLM"/>
    </source>
</evidence>
<accession>K9EFV3</accession>
<dbReference type="HOGENOM" id="CLU_134280_0_1_11"/>
<dbReference type="Pfam" id="PF10066">
    <property type="entry name" value="DUF2304"/>
    <property type="match status" value="1"/>
</dbReference>
<keyword evidence="1" id="KW-0175">Coiled coil</keyword>
<proteinExistence type="predicted"/>
<comment type="caution">
    <text evidence="4">The sequence shown here is derived from an EMBL/GenBank/DDBJ whole genome shotgun (WGS) entry which is preliminary data.</text>
</comment>
<feature type="coiled-coil region" evidence="1">
    <location>
        <begin position="90"/>
        <end position="117"/>
    </location>
</feature>
<gene>
    <name evidence="4" type="ORF">HMPREF9233_01210</name>
</gene>
<evidence type="ECO:0000313" key="5">
    <source>
        <dbReference type="Proteomes" id="UP000009888"/>
    </source>
</evidence>
<feature type="region of interest" description="Disordered" evidence="2">
    <location>
        <begin position="118"/>
        <end position="142"/>
    </location>
</feature>
<dbReference type="EMBL" id="AGWL01000007">
    <property type="protein sequence ID" value="EKU94756.1"/>
    <property type="molecule type" value="Genomic_DNA"/>
</dbReference>
<dbReference type="InterPro" id="IPR019277">
    <property type="entry name" value="DUF2304"/>
</dbReference>
<feature type="transmembrane region" description="Helical" evidence="3">
    <location>
        <begin position="6"/>
        <end position="23"/>
    </location>
</feature>
<evidence type="ECO:0000256" key="2">
    <source>
        <dbReference type="SAM" id="MobiDB-lite"/>
    </source>
</evidence>
<dbReference type="STRING" id="202789.GCA_001457435_00905"/>
<protein>
    <recommendedName>
        <fullName evidence="6">DUF2304 domain-containing protein</fullName>
    </recommendedName>
</protein>
<evidence type="ECO:0000256" key="3">
    <source>
        <dbReference type="SAM" id="Phobius"/>
    </source>
</evidence>
<dbReference type="Proteomes" id="UP000009888">
    <property type="component" value="Unassembled WGS sequence"/>
</dbReference>
<organism evidence="4 5">
    <name type="scientific">Actinobaculum massiliense ACS-171-V-Col2</name>
    <dbReference type="NCBI Taxonomy" id="883066"/>
    <lineage>
        <taxon>Bacteria</taxon>
        <taxon>Bacillati</taxon>
        <taxon>Actinomycetota</taxon>
        <taxon>Actinomycetes</taxon>
        <taxon>Actinomycetales</taxon>
        <taxon>Actinomycetaceae</taxon>
        <taxon>Actinobaculum</taxon>
    </lineage>
</organism>
<evidence type="ECO:0000313" key="4">
    <source>
        <dbReference type="EMBL" id="EKU94756.1"/>
    </source>
</evidence>
<dbReference type="AlphaFoldDB" id="K9EFV3"/>
<dbReference type="eggNOG" id="COG2456">
    <property type="taxonomic scope" value="Bacteria"/>
</dbReference>
<reference evidence="4 5" key="1">
    <citation type="submission" date="2012-09" db="EMBL/GenBank/DDBJ databases">
        <title>The Genome Sequence of Actinobaculum massiliae ACS-171-V-COL2.</title>
        <authorList>
            <consortium name="The Broad Institute Genome Sequencing Platform"/>
            <person name="Earl A."/>
            <person name="Ward D."/>
            <person name="Feldgarden M."/>
            <person name="Gevers D."/>
            <person name="Saerens B."/>
            <person name="Vaneechoutte M."/>
            <person name="Walker B."/>
            <person name="Young S.K."/>
            <person name="Zeng Q."/>
            <person name="Gargeya S."/>
            <person name="Fitzgerald M."/>
            <person name="Haas B."/>
            <person name="Abouelleil A."/>
            <person name="Alvarado L."/>
            <person name="Arachchi H.M."/>
            <person name="Berlin A."/>
            <person name="Chapman S.B."/>
            <person name="Goldberg J."/>
            <person name="Griggs A."/>
            <person name="Gujja S."/>
            <person name="Hansen M."/>
            <person name="Howarth C."/>
            <person name="Imamovic A."/>
            <person name="Larimer J."/>
            <person name="McCowen C."/>
            <person name="Montmayeur A."/>
            <person name="Murphy C."/>
            <person name="Neiman D."/>
            <person name="Pearson M."/>
            <person name="Priest M."/>
            <person name="Roberts A."/>
            <person name="Saif S."/>
            <person name="Shea T."/>
            <person name="Sisk P."/>
            <person name="Sykes S."/>
            <person name="Wortman J."/>
            <person name="Nusbaum C."/>
            <person name="Birren B."/>
        </authorList>
    </citation>
    <scope>NUCLEOTIDE SEQUENCE [LARGE SCALE GENOMIC DNA]</scope>
    <source>
        <strain evidence="5">ACS-171-V-Col2</strain>
    </source>
</reference>
<keyword evidence="3" id="KW-1133">Transmembrane helix</keyword>
<feature type="transmembrane region" description="Helical" evidence="3">
    <location>
        <begin position="35"/>
        <end position="58"/>
    </location>
</feature>
<keyword evidence="3" id="KW-0472">Membrane</keyword>
<evidence type="ECO:0000256" key="1">
    <source>
        <dbReference type="SAM" id="Coils"/>
    </source>
</evidence>
<dbReference type="PATRIC" id="fig|883066.3.peg.1268"/>
<dbReference type="RefSeq" id="WP_007001416.1">
    <property type="nucleotide sequence ID" value="NZ_JH992955.1"/>
</dbReference>
<name>K9EFV3_9ACTO</name>